<evidence type="ECO:0000313" key="5">
    <source>
        <dbReference type="EMBL" id="KAB8075592.1"/>
    </source>
</evidence>
<dbReference type="PROSITE" id="PS00941">
    <property type="entry name" value="CARBOXYLESTERASE_B_2"/>
    <property type="match status" value="1"/>
</dbReference>
<reference evidence="5 6" key="1">
    <citation type="submission" date="2019-04" db="EMBL/GenBank/DDBJ databases">
        <title>Friends and foes A comparative genomics study of 23 Aspergillus species from section Flavi.</title>
        <authorList>
            <consortium name="DOE Joint Genome Institute"/>
            <person name="Kjaerbolling I."/>
            <person name="Vesth T."/>
            <person name="Frisvad J.C."/>
            <person name="Nybo J.L."/>
            <person name="Theobald S."/>
            <person name="Kildgaard S."/>
            <person name="Isbrandt T."/>
            <person name="Kuo A."/>
            <person name="Sato A."/>
            <person name="Lyhne E.K."/>
            <person name="Kogle M.E."/>
            <person name="Wiebenga A."/>
            <person name="Kun R.S."/>
            <person name="Lubbers R.J."/>
            <person name="Makela M.R."/>
            <person name="Barry K."/>
            <person name="Chovatia M."/>
            <person name="Clum A."/>
            <person name="Daum C."/>
            <person name="Haridas S."/>
            <person name="He G."/>
            <person name="LaButti K."/>
            <person name="Lipzen A."/>
            <person name="Mondo S."/>
            <person name="Riley R."/>
            <person name="Salamov A."/>
            <person name="Simmons B.A."/>
            <person name="Magnuson J.K."/>
            <person name="Henrissat B."/>
            <person name="Mortensen U.H."/>
            <person name="Larsen T.O."/>
            <person name="Devries R.P."/>
            <person name="Grigoriev I.V."/>
            <person name="Machida M."/>
            <person name="Baker S.E."/>
            <person name="Andersen M.R."/>
        </authorList>
    </citation>
    <scope>NUCLEOTIDE SEQUENCE [LARGE SCALE GENOMIC DNA]</scope>
    <source>
        <strain evidence="5 6">CBS 151.66</strain>
    </source>
</reference>
<dbReference type="PROSITE" id="PS00122">
    <property type="entry name" value="CARBOXYLESTERASE_B_1"/>
    <property type="match status" value="1"/>
</dbReference>
<dbReference type="EC" id="3.1.1.-" evidence="3"/>
<organism evidence="5 6">
    <name type="scientific">Aspergillus leporis</name>
    <dbReference type="NCBI Taxonomy" id="41062"/>
    <lineage>
        <taxon>Eukaryota</taxon>
        <taxon>Fungi</taxon>
        <taxon>Dikarya</taxon>
        <taxon>Ascomycota</taxon>
        <taxon>Pezizomycotina</taxon>
        <taxon>Eurotiomycetes</taxon>
        <taxon>Eurotiomycetidae</taxon>
        <taxon>Eurotiales</taxon>
        <taxon>Aspergillaceae</taxon>
        <taxon>Aspergillus</taxon>
        <taxon>Aspergillus subgen. Circumdati</taxon>
    </lineage>
</organism>
<evidence type="ECO:0000256" key="2">
    <source>
        <dbReference type="ARBA" id="ARBA00022801"/>
    </source>
</evidence>
<evidence type="ECO:0000259" key="4">
    <source>
        <dbReference type="Pfam" id="PF00135"/>
    </source>
</evidence>
<proteinExistence type="inferred from homology"/>
<evidence type="ECO:0000313" key="6">
    <source>
        <dbReference type="Proteomes" id="UP000326565"/>
    </source>
</evidence>
<feature type="chain" id="PRO_5031594911" description="Carboxylic ester hydrolase" evidence="3">
    <location>
        <begin position="23"/>
        <end position="569"/>
    </location>
</feature>
<dbReference type="AlphaFoldDB" id="A0A5N5X8F5"/>
<feature type="signal peptide" evidence="3">
    <location>
        <begin position="1"/>
        <end position="22"/>
    </location>
</feature>
<keyword evidence="2 3" id="KW-0378">Hydrolase</keyword>
<evidence type="ECO:0000256" key="1">
    <source>
        <dbReference type="ARBA" id="ARBA00005964"/>
    </source>
</evidence>
<name>A0A5N5X8F5_9EURO</name>
<protein>
    <recommendedName>
        <fullName evidence="3">Carboxylic ester hydrolase</fullName>
        <ecNumber evidence="3">3.1.1.-</ecNumber>
    </recommendedName>
</protein>
<keyword evidence="6" id="KW-1185">Reference proteome</keyword>
<dbReference type="PROSITE" id="PS51257">
    <property type="entry name" value="PROKAR_LIPOPROTEIN"/>
    <property type="match status" value="1"/>
</dbReference>
<dbReference type="OrthoDB" id="408631at2759"/>
<comment type="similarity">
    <text evidence="1 3">Belongs to the type-B carboxylesterase/lipase family.</text>
</comment>
<accession>A0A5N5X8F5</accession>
<dbReference type="PANTHER" id="PTHR11559">
    <property type="entry name" value="CARBOXYLESTERASE"/>
    <property type="match status" value="1"/>
</dbReference>
<dbReference type="SUPFAM" id="SSF53474">
    <property type="entry name" value="alpha/beta-Hydrolases"/>
    <property type="match status" value="1"/>
</dbReference>
<dbReference type="InterPro" id="IPR002018">
    <property type="entry name" value="CarbesteraseB"/>
</dbReference>
<sequence>MAMRLFFATSALFLAACMHTYAASVLPVVDLGYEIHQAFSLNETTGLYNFSNIRYAAPPLGNLRFRAPLPPRVNRAQVQTGAVGRICPQATPIWTKFIMPQFLKSYFTNSTFTASADVSAYSDTPSRDPRISEDCLFLDVLVPQRVFDRAQCKAPVTKEKLVPVIVYFYGGGYVLGDKSVSDPSGLIQRSQQGGNDGVIFVVLNYRLGAFGWLAGHTVSRKGTPNAALHDQRLGLSWVVQNINSFGGDPDRVTVMGVSAGAGSILHQLTAYKGLQGPSPFQQAILQSPAWEPNFDTNKQEKTFCQFLKILNVSTIEEARQLPSDKLIAANAYQVSKSLYGAFTYGPVVDGIFVPDLPARLLLRGDFDRNVKILNGHTANEALMYTPPSSVQEYGLSTLLDEHFPEITSDMREVMTNLLYPPILDGKHGYRSWVERVSLVLSDICFQCNLYYLDHAYENNTFSYLYSIPPALHWLDQPYTFYIKGQKSVLDSPLSQVANETVAYILQDYLTSFALTGRPSSPLGPVFNIYGSESRVLRIGMNNITEMRDPACNSRCLYWQTAFNFYKGDR</sequence>
<dbReference type="Proteomes" id="UP000326565">
    <property type="component" value="Unassembled WGS sequence"/>
</dbReference>
<feature type="domain" description="Carboxylesterase type B" evidence="4">
    <location>
        <begin position="43"/>
        <end position="548"/>
    </location>
</feature>
<dbReference type="InterPro" id="IPR019819">
    <property type="entry name" value="Carboxylesterase_B_CS"/>
</dbReference>
<dbReference type="InterPro" id="IPR029058">
    <property type="entry name" value="AB_hydrolase_fold"/>
</dbReference>
<gene>
    <name evidence="5" type="ORF">BDV29DRAFT_155532</name>
</gene>
<dbReference type="InterPro" id="IPR019826">
    <property type="entry name" value="Carboxylesterase_B_AS"/>
</dbReference>
<dbReference type="EMBL" id="ML732192">
    <property type="protein sequence ID" value="KAB8075592.1"/>
    <property type="molecule type" value="Genomic_DNA"/>
</dbReference>
<evidence type="ECO:0000256" key="3">
    <source>
        <dbReference type="RuleBase" id="RU361235"/>
    </source>
</evidence>
<dbReference type="InterPro" id="IPR050309">
    <property type="entry name" value="Type-B_Carboxylest/Lipase"/>
</dbReference>
<keyword evidence="3" id="KW-0732">Signal</keyword>
<dbReference type="Pfam" id="PF00135">
    <property type="entry name" value="COesterase"/>
    <property type="match status" value="1"/>
</dbReference>
<dbReference type="Gene3D" id="3.40.50.1820">
    <property type="entry name" value="alpha/beta hydrolase"/>
    <property type="match status" value="1"/>
</dbReference>
<dbReference type="GO" id="GO:0016787">
    <property type="term" value="F:hydrolase activity"/>
    <property type="evidence" value="ECO:0007669"/>
    <property type="project" value="UniProtKB-KW"/>
</dbReference>